<dbReference type="RefSeq" id="WP_188589046.1">
    <property type="nucleotide sequence ID" value="NZ_BMGC01000079.1"/>
</dbReference>
<gene>
    <name evidence="1" type="ORF">GCM10011489_39720</name>
</gene>
<keyword evidence="2" id="KW-1185">Reference proteome</keyword>
<dbReference type="EMBL" id="BMGC01000079">
    <property type="protein sequence ID" value="GGB48669.1"/>
    <property type="molecule type" value="Genomic_DNA"/>
</dbReference>
<reference evidence="1" key="1">
    <citation type="journal article" date="2014" name="Int. J. Syst. Evol. Microbiol.">
        <title>Complete genome sequence of Corynebacterium casei LMG S-19264T (=DSM 44701T), isolated from a smear-ripened cheese.</title>
        <authorList>
            <consortium name="US DOE Joint Genome Institute (JGI-PGF)"/>
            <person name="Walter F."/>
            <person name="Albersmeier A."/>
            <person name="Kalinowski J."/>
            <person name="Ruckert C."/>
        </authorList>
    </citation>
    <scope>NUCLEOTIDE SEQUENCE</scope>
    <source>
        <strain evidence="1">CGMCC 1.12827</strain>
    </source>
</reference>
<protein>
    <submittedName>
        <fullName evidence="1">Uncharacterized protein</fullName>
    </submittedName>
</protein>
<comment type="caution">
    <text evidence="1">The sequence shown here is derived from an EMBL/GenBank/DDBJ whole genome shotgun (WGS) entry which is preliminary data.</text>
</comment>
<dbReference type="Proteomes" id="UP000621454">
    <property type="component" value="Unassembled WGS sequence"/>
</dbReference>
<accession>A0A916TJL8</accession>
<proteinExistence type="predicted"/>
<dbReference type="AlphaFoldDB" id="A0A916TJL8"/>
<name>A0A916TJL8_9ACTN</name>
<evidence type="ECO:0000313" key="1">
    <source>
        <dbReference type="EMBL" id="GGB48669.1"/>
    </source>
</evidence>
<evidence type="ECO:0000313" key="2">
    <source>
        <dbReference type="Proteomes" id="UP000621454"/>
    </source>
</evidence>
<organism evidence="1 2">
    <name type="scientific">Gordonia jinhuaensis</name>
    <dbReference type="NCBI Taxonomy" id="1517702"/>
    <lineage>
        <taxon>Bacteria</taxon>
        <taxon>Bacillati</taxon>
        <taxon>Actinomycetota</taxon>
        <taxon>Actinomycetes</taxon>
        <taxon>Mycobacteriales</taxon>
        <taxon>Gordoniaceae</taxon>
        <taxon>Gordonia</taxon>
    </lineage>
</organism>
<sequence>MTSALPVADTWFRVEQVTDQIARIDEPHVDELLRANIWHLRGLDHDLVVDAGLGVASLRDHVPALLEHNPILVISSAPCSDSTGRRCPSC</sequence>
<reference evidence="1" key="2">
    <citation type="submission" date="2020-09" db="EMBL/GenBank/DDBJ databases">
        <authorList>
            <person name="Sun Q."/>
            <person name="Zhou Y."/>
        </authorList>
    </citation>
    <scope>NUCLEOTIDE SEQUENCE</scope>
    <source>
        <strain evidence="1">CGMCC 1.12827</strain>
    </source>
</reference>